<keyword evidence="3 6" id="KW-0732">Signal</keyword>
<evidence type="ECO:0000313" key="10">
    <source>
        <dbReference type="Proteomes" id="UP000183253"/>
    </source>
</evidence>
<accession>A0A1H4EVI4</accession>
<dbReference type="Pfam" id="PF14322">
    <property type="entry name" value="SusD-like_3"/>
    <property type="match status" value="1"/>
</dbReference>
<dbReference type="Gene3D" id="1.25.40.390">
    <property type="match status" value="1"/>
</dbReference>
<dbReference type="GO" id="GO:0009279">
    <property type="term" value="C:cell outer membrane"/>
    <property type="evidence" value="ECO:0007669"/>
    <property type="project" value="UniProtKB-SubCell"/>
</dbReference>
<dbReference type="AlphaFoldDB" id="A0A1H4EVI4"/>
<dbReference type="Proteomes" id="UP000183253">
    <property type="component" value="Unassembled WGS sequence"/>
</dbReference>
<dbReference type="PROSITE" id="PS51257">
    <property type="entry name" value="PROKAR_LIPOPROTEIN"/>
    <property type="match status" value="1"/>
</dbReference>
<feature type="chain" id="PRO_5010252811" evidence="6">
    <location>
        <begin position="18"/>
        <end position="600"/>
    </location>
</feature>
<organism evidence="9 10">
    <name type="scientific">Alistipes timonensis JC136</name>
    <dbReference type="NCBI Taxonomy" id="1033731"/>
    <lineage>
        <taxon>Bacteria</taxon>
        <taxon>Pseudomonadati</taxon>
        <taxon>Bacteroidota</taxon>
        <taxon>Bacteroidia</taxon>
        <taxon>Bacteroidales</taxon>
        <taxon>Rikenellaceae</taxon>
        <taxon>Alistipes</taxon>
    </lineage>
</organism>
<feature type="domain" description="RagB/SusD" evidence="7">
    <location>
        <begin position="278"/>
        <end position="600"/>
    </location>
</feature>
<feature type="domain" description="SusD-like N-terminal" evidence="8">
    <location>
        <begin position="56"/>
        <end position="222"/>
    </location>
</feature>
<proteinExistence type="inferred from homology"/>
<keyword evidence="10" id="KW-1185">Reference proteome</keyword>
<name>A0A1H4EVI4_9BACT</name>
<evidence type="ECO:0000256" key="2">
    <source>
        <dbReference type="ARBA" id="ARBA00006275"/>
    </source>
</evidence>
<evidence type="ECO:0000256" key="3">
    <source>
        <dbReference type="ARBA" id="ARBA00022729"/>
    </source>
</evidence>
<evidence type="ECO:0000256" key="4">
    <source>
        <dbReference type="ARBA" id="ARBA00023136"/>
    </source>
</evidence>
<dbReference type="EMBL" id="FNRI01000008">
    <property type="protein sequence ID" value="SEA88242.1"/>
    <property type="molecule type" value="Genomic_DNA"/>
</dbReference>
<dbReference type="SUPFAM" id="SSF48452">
    <property type="entry name" value="TPR-like"/>
    <property type="match status" value="1"/>
</dbReference>
<evidence type="ECO:0000256" key="1">
    <source>
        <dbReference type="ARBA" id="ARBA00004442"/>
    </source>
</evidence>
<comment type="similarity">
    <text evidence="2">Belongs to the SusD family.</text>
</comment>
<dbReference type="OrthoDB" id="5694214at2"/>
<gene>
    <name evidence="9" type="ORF">SAMN05444145_10870</name>
</gene>
<dbReference type="InterPro" id="IPR011990">
    <property type="entry name" value="TPR-like_helical_dom_sf"/>
</dbReference>
<keyword evidence="5" id="KW-0998">Cell outer membrane</keyword>
<dbReference type="STRING" id="1033731.SAMN05444145_10870"/>
<evidence type="ECO:0000259" key="7">
    <source>
        <dbReference type="Pfam" id="PF07980"/>
    </source>
</evidence>
<evidence type="ECO:0000313" key="9">
    <source>
        <dbReference type="EMBL" id="SEA88242.1"/>
    </source>
</evidence>
<dbReference type="Pfam" id="PF07980">
    <property type="entry name" value="SusD_RagB"/>
    <property type="match status" value="1"/>
</dbReference>
<evidence type="ECO:0000259" key="8">
    <source>
        <dbReference type="Pfam" id="PF14322"/>
    </source>
</evidence>
<dbReference type="InterPro" id="IPR012944">
    <property type="entry name" value="SusD_RagB_dom"/>
</dbReference>
<reference evidence="9 10" key="1">
    <citation type="submission" date="2016-10" db="EMBL/GenBank/DDBJ databases">
        <authorList>
            <person name="de Groot N.N."/>
        </authorList>
    </citation>
    <scope>NUCLEOTIDE SEQUENCE [LARGE SCALE GENOMIC DNA]</scope>
    <source>
        <strain evidence="9 10">DSM 25383</strain>
    </source>
</reference>
<sequence>MKKYIAFFALATALFTAGCSLDRIPLTGPSTGTFPASFDEAQAGVLAAYKSLANNIEQYEPFPNRWMDQLTDIGAMRTVLSKWPDYTQSTITSSYSGVEHFYARIYKSLGRIHLVLDNLDNLRGKIEDEEYYRFKAELLCLRAYFYDWACKVYGDVPFIDHCLTLDDYAYARTPKAEVIDRIIKDMDDELIDHLPVSWGSQTWGTARIGRVAAYALKARICLEWGFFESAARCSKRALELADGVYDLTPLDCTYYPTHAEGEPDPTPLFGFAAETGSKEWIWAIQFNRLAASNTHTGIYTGTSRVHNGAAGAGPSMAMMDTFQCTDGKPISESELYDWQNPWKNRDPRLDLYCVRSGSRTMGIQFSTDPADKTVYDYISGTSVTNSDVTGNKSEYGPNGIQGPGGFLWRKFCDPAYYGSITGTGYEDELDVPIIRLAELLLIDAEANIEWDGGDLARAKSQIDRVRARVKMPPVEGSSREALRSALRYERKVELCAEGFRWFDIRRWKESDGKTPVALKAINGPQYAPAYEHTTSNAKPIIDENWTVTYDGVTTFDGKKFDARVHTERKFQLGKDELWPFPYSEMVTNPLIGTENNNPGY</sequence>
<dbReference type="RefSeq" id="WP_010264837.1">
    <property type="nucleotide sequence ID" value="NZ_CAEG01000015.1"/>
</dbReference>
<keyword evidence="4" id="KW-0472">Membrane</keyword>
<protein>
    <submittedName>
        <fullName evidence="9">Starch-binding associating with outer membrane</fullName>
    </submittedName>
</protein>
<evidence type="ECO:0000256" key="5">
    <source>
        <dbReference type="ARBA" id="ARBA00023237"/>
    </source>
</evidence>
<feature type="signal peptide" evidence="6">
    <location>
        <begin position="1"/>
        <end position="17"/>
    </location>
</feature>
<evidence type="ECO:0000256" key="6">
    <source>
        <dbReference type="SAM" id="SignalP"/>
    </source>
</evidence>
<comment type="subcellular location">
    <subcellularLocation>
        <location evidence="1">Cell outer membrane</location>
    </subcellularLocation>
</comment>
<dbReference type="InterPro" id="IPR033985">
    <property type="entry name" value="SusD-like_N"/>
</dbReference>